<dbReference type="EMBL" id="JAAVMX010000008">
    <property type="protein sequence ID" value="KAF4505422.1"/>
    <property type="molecule type" value="Genomic_DNA"/>
</dbReference>
<gene>
    <name evidence="2" type="ORF">G6O67_007374</name>
</gene>
<feature type="region of interest" description="Disordered" evidence="1">
    <location>
        <begin position="1"/>
        <end position="205"/>
    </location>
</feature>
<sequence>MSSSLQRTRSLRKTSTRPTERAPTARAQPPRPSPPADPNRGDSPSRLPVKPGPTRSPPTSTTARTRSGARPVSVILGRPASASQRQNAAAHEPVKRESSTRCPPSSASNGPPPARTRPTSAGSVSSAGTAVAQVKSAPAHTRARSTATGLHQPPAPVLRPPSRDRPPRLASATTRSSIMTRGGTASTAAQAAPPPSTPPAAVASRPMHQALPPRLRPAFSTLQQHYSPARNLAPKPLTSTFLAPPSPSKLPANVAASAETNKLQTELLQLHLLHREAAPVQAQWQASARDKLGRRFAELGEASRALADRQRAGLERDNILALRRWGSSGKGLDEKIQLLGDILTGLWALSEPGGRHGRAVRRFERWADGVRQVEEARASSGAAATLLQSQDALFIDGLDATWKDECAAMTRRLRDWRSHLQDIDDLAPSAQAQAADTEEEEEEEEEEEGAEGDSRGASRGGSSNLEILLAGARSLSQDMLEELRVMESMEREALAREDEWVEKMNRDDEGGHGPVAGAVWRTV</sequence>
<evidence type="ECO:0000313" key="2">
    <source>
        <dbReference type="EMBL" id="KAF4505422.1"/>
    </source>
</evidence>
<feature type="region of interest" description="Disordered" evidence="1">
    <location>
        <begin position="429"/>
        <end position="462"/>
    </location>
</feature>
<dbReference type="Proteomes" id="UP000557566">
    <property type="component" value="Unassembled WGS sequence"/>
</dbReference>
<keyword evidence="3" id="KW-1185">Reference proteome</keyword>
<dbReference type="OrthoDB" id="5429993at2759"/>
<reference evidence="2 3" key="1">
    <citation type="journal article" date="2020" name="Genome Biol. Evol.">
        <title>A new high-quality draft genome assembly of the Chinese cordyceps Ophiocordyceps sinensis.</title>
        <authorList>
            <person name="Shu R."/>
            <person name="Zhang J."/>
            <person name="Meng Q."/>
            <person name="Zhang H."/>
            <person name="Zhou G."/>
            <person name="Li M."/>
            <person name="Wu P."/>
            <person name="Zhao Y."/>
            <person name="Chen C."/>
            <person name="Qin Q."/>
        </authorList>
    </citation>
    <scope>NUCLEOTIDE SEQUENCE [LARGE SCALE GENOMIC DNA]</scope>
    <source>
        <strain evidence="2 3">IOZ07</strain>
    </source>
</reference>
<comment type="caution">
    <text evidence="2">The sequence shown here is derived from an EMBL/GenBank/DDBJ whole genome shotgun (WGS) entry which is preliminary data.</text>
</comment>
<feature type="region of interest" description="Disordered" evidence="1">
    <location>
        <begin position="504"/>
        <end position="523"/>
    </location>
</feature>
<proteinExistence type="predicted"/>
<evidence type="ECO:0000256" key="1">
    <source>
        <dbReference type="SAM" id="MobiDB-lite"/>
    </source>
</evidence>
<feature type="compositionally biased region" description="Acidic residues" evidence="1">
    <location>
        <begin position="436"/>
        <end position="451"/>
    </location>
</feature>
<name>A0A8H4LUP1_9HYPO</name>
<dbReference type="AlphaFoldDB" id="A0A8H4LUP1"/>
<accession>A0A8H4LUP1</accession>
<feature type="compositionally biased region" description="Low complexity" evidence="1">
    <location>
        <begin position="57"/>
        <end position="71"/>
    </location>
</feature>
<feature type="compositionally biased region" description="Low complexity" evidence="1">
    <location>
        <begin position="119"/>
        <end position="132"/>
    </location>
</feature>
<organism evidence="2 3">
    <name type="scientific">Ophiocordyceps sinensis</name>
    <dbReference type="NCBI Taxonomy" id="72228"/>
    <lineage>
        <taxon>Eukaryota</taxon>
        <taxon>Fungi</taxon>
        <taxon>Dikarya</taxon>
        <taxon>Ascomycota</taxon>
        <taxon>Pezizomycotina</taxon>
        <taxon>Sordariomycetes</taxon>
        <taxon>Hypocreomycetidae</taxon>
        <taxon>Hypocreales</taxon>
        <taxon>Ophiocordycipitaceae</taxon>
        <taxon>Ophiocordyceps</taxon>
    </lineage>
</organism>
<evidence type="ECO:0000313" key="3">
    <source>
        <dbReference type="Proteomes" id="UP000557566"/>
    </source>
</evidence>
<protein>
    <submittedName>
        <fullName evidence="2">Uncharacterized protein</fullName>
    </submittedName>
</protein>